<protein>
    <recommendedName>
        <fullName evidence="5">Reverse transcriptase Ty1/copia-type domain-containing protein</fullName>
    </recommendedName>
</protein>
<organism evidence="3 4">
    <name type="scientific">Hibiscus syriacus</name>
    <name type="common">Rose of Sharon</name>
    <dbReference type="NCBI Taxonomy" id="106335"/>
    <lineage>
        <taxon>Eukaryota</taxon>
        <taxon>Viridiplantae</taxon>
        <taxon>Streptophyta</taxon>
        <taxon>Embryophyta</taxon>
        <taxon>Tracheophyta</taxon>
        <taxon>Spermatophyta</taxon>
        <taxon>Magnoliopsida</taxon>
        <taxon>eudicotyledons</taxon>
        <taxon>Gunneridae</taxon>
        <taxon>Pentapetalae</taxon>
        <taxon>rosids</taxon>
        <taxon>malvids</taxon>
        <taxon>Malvales</taxon>
        <taxon>Malvaceae</taxon>
        <taxon>Malvoideae</taxon>
        <taxon>Hibiscus</taxon>
    </lineage>
</organism>
<keyword evidence="4" id="KW-1185">Reference proteome</keyword>
<reference evidence="3" key="1">
    <citation type="submission" date="2019-09" db="EMBL/GenBank/DDBJ databases">
        <title>Draft genome information of white flower Hibiscus syriacus.</title>
        <authorList>
            <person name="Kim Y.-M."/>
        </authorList>
    </citation>
    <scope>NUCLEOTIDE SEQUENCE [LARGE SCALE GENOMIC DNA]</scope>
    <source>
        <strain evidence="3">YM2019G1</strain>
    </source>
</reference>
<dbReference type="InterPro" id="IPR002156">
    <property type="entry name" value="RNaseH_domain"/>
</dbReference>
<evidence type="ECO:0000259" key="1">
    <source>
        <dbReference type="Pfam" id="PF07727"/>
    </source>
</evidence>
<dbReference type="PANTHER" id="PTHR47723:SF19">
    <property type="entry name" value="POLYNUCLEOTIDYL TRANSFERASE, RIBONUCLEASE H-LIKE SUPERFAMILY PROTEIN"/>
    <property type="match status" value="1"/>
</dbReference>
<evidence type="ECO:0000259" key="2">
    <source>
        <dbReference type="Pfam" id="PF13456"/>
    </source>
</evidence>
<dbReference type="Gene3D" id="3.30.420.10">
    <property type="entry name" value="Ribonuclease H-like superfamily/Ribonuclease H"/>
    <property type="match status" value="1"/>
</dbReference>
<evidence type="ECO:0000313" key="3">
    <source>
        <dbReference type="EMBL" id="KAE8667470.1"/>
    </source>
</evidence>
<dbReference type="InterPro" id="IPR013103">
    <property type="entry name" value="RVT_2"/>
</dbReference>
<proteinExistence type="predicted"/>
<dbReference type="Proteomes" id="UP000436088">
    <property type="component" value="Unassembled WGS sequence"/>
</dbReference>
<comment type="caution">
    <text evidence="3">The sequence shown here is derived from an EMBL/GenBank/DDBJ whole genome shotgun (WGS) entry which is preliminary data.</text>
</comment>
<evidence type="ECO:0008006" key="5">
    <source>
        <dbReference type="Google" id="ProtNLM"/>
    </source>
</evidence>
<dbReference type="AlphaFoldDB" id="A0A6A2XD40"/>
<dbReference type="Pfam" id="PF07727">
    <property type="entry name" value="RVT_2"/>
    <property type="match status" value="1"/>
</dbReference>
<evidence type="ECO:0000313" key="4">
    <source>
        <dbReference type="Proteomes" id="UP000436088"/>
    </source>
</evidence>
<dbReference type="GO" id="GO:0003676">
    <property type="term" value="F:nucleic acid binding"/>
    <property type="evidence" value="ECO:0007669"/>
    <property type="project" value="InterPro"/>
</dbReference>
<dbReference type="InterPro" id="IPR053151">
    <property type="entry name" value="RNase_H-like"/>
</dbReference>
<sequence length="265" mass="29594">MKDTVKIGGKTIHTSLDHWRKPPDSTIKINVNVARSRANGRSAIGVIARDQHGLVECHAVPLTGPCDVDIVEAAGITVGIQMAISLNYEHAIIKSDAVNVEHRSIQIHGFGCVDENGDDPVTFHDAVTSQENDKWMAAMVEEMESLNHNRTWELVPLPEGKKPIGCKWVYKKKPAVTEKEGEKFKARLVAKGFSQQKGVDYDEIFSPVVRHTSIRAVLALVASWDLHLEQMDVKTAFLHGDLEEQIYMRQPKDFFNLQTKCSFPG</sequence>
<name>A0A6A2XD40_HIBSY</name>
<dbReference type="EMBL" id="VEPZ02001574">
    <property type="protein sequence ID" value="KAE8667470.1"/>
    <property type="molecule type" value="Genomic_DNA"/>
</dbReference>
<dbReference type="PANTHER" id="PTHR47723">
    <property type="entry name" value="OS05G0353850 PROTEIN"/>
    <property type="match status" value="1"/>
</dbReference>
<accession>A0A6A2XD40</accession>
<gene>
    <name evidence="3" type="ORF">F3Y22_tig00112408pilonHSYRG00060</name>
</gene>
<feature type="domain" description="RNase H type-1" evidence="2">
    <location>
        <begin position="30"/>
        <end position="100"/>
    </location>
</feature>
<dbReference type="Pfam" id="PF13456">
    <property type="entry name" value="RVT_3"/>
    <property type="match status" value="1"/>
</dbReference>
<dbReference type="InterPro" id="IPR036397">
    <property type="entry name" value="RNaseH_sf"/>
</dbReference>
<feature type="domain" description="Reverse transcriptase Ty1/copia-type" evidence="1">
    <location>
        <begin position="149"/>
        <end position="256"/>
    </location>
</feature>
<dbReference type="GO" id="GO:0004523">
    <property type="term" value="F:RNA-DNA hybrid ribonuclease activity"/>
    <property type="evidence" value="ECO:0007669"/>
    <property type="project" value="InterPro"/>
</dbReference>